<dbReference type="OrthoDB" id="9806559at2"/>
<dbReference type="STRING" id="529704.SAMN02927913_2043"/>
<feature type="transmembrane region" description="Helical" evidence="1">
    <location>
        <begin position="64"/>
        <end position="81"/>
    </location>
</feature>
<dbReference type="Proteomes" id="UP000199420">
    <property type="component" value="Unassembled WGS sequence"/>
</dbReference>
<evidence type="ECO:0000313" key="3">
    <source>
        <dbReference type="Proteomes" id="UP000199420"/>
    </source>
</evidence>
<sequence>MTLLIYFLSGAVTFGFFVAGLFFLRFWRRTRDNLFLAFSLAFGLLGLAQAVIAMTNVYFEDRSVAYLIRLAAFAVIIVAIGRKNRKVM</sequence>
<keyword evidence="1" id="KW-1133">Transmembrane helix</keyword>
<evidence type="ECO:0000256" key="1">
    <source>
        <dbReference type="SAM" id="Phobius"/>
    </source>
</evidence>
<evidence type="ECO:0000313" key="2">
    <source>
        <dbReference type="EMBL" id="SEI81013.1"/>
    </source>
</evidence>
<keyword evidence="1" id="KW-0472">Membrane</keyword>
<dbReference type="EMBL" id="FNYC01000003">
    <property type="protein sequence ID" value="SEI81013.1"/>
    <property type="molecule type" value="Genomic_DNA"/>
</dbReference>
<organism evidence="2 3">
    <name type="scientific">Frateuria terrea</name>
    <dbReference type="NCBI Taxonomy" id="529704"/>
    <lineage>
        <taxon>Bacteria</taxon>
        <taxon>Pseudomonadati</taxon>
        <taxon>Pseudomonadota</taxon>
        <taxon>Gammaproteobacteria</taxon>
        <taxon>Lysobacterales</taxon>
        <taxon>Rhodanobacteraceae</taxon>
        <taxon>Frateuria</taxon>
    </lineage>
</organism>
<dbReference type="Pfam" id="PF19447">
    <property type="entry name" value="DUF5985"/>
    <property type="match status" value="1"/>
</dbReference>
<gene>
    <name evidence="2" type="ORF">SAMN04487997_1681</name>
</gene>
<dbReference type="RefSeq" id="WP_091336482.1">
    <property type="nucleotide sequence ID" value="NZ_FNYC01000003.1"/>
</dbReference>
<dbReference type="AlphaFoldDB" id="A0A1H6TLR0"/>
<feature type="transmembrane region" description="Helical" evidence="1">
    <location>
        <begin position="34"/>
        <end position="58"/>
    </location>
</feature>
<proteinExistence type="predicted"/>
<accession>A0A1H6TLR0</accession>
<keyword evidence="3" id="KW-1185">Reference proteome</keyword>
<name>A0A1H6TLR0_9GAMM</name>
<keyword evidence="1" id="KW-0812">Transmembrane</keyword>
<reference evidence="2 3" key="1">
    <citation type="submission" date="2016-10" db="EMBL/GenBank/DDBJ databases">
        <authorList>
            <person name="de Groot N.N."/>
        </authorList>
    </citation>
    <scope>NUCLEOTIDE SEQUENCE [LARGE SCALE GENOMIC DNA]</scope>
    <source>
        <strain evidence="2 3">DSM 26515</strain>
    </source>
</reference>
<dbReference type="InterPro" id="IPR046027">
    <property type="entry name" value="DUF5985"/>
</dbReference>
<feature type="transmembrane region" description="Helical" evidence="1">
    <location>
        <begin position="6"/>
        <end position="27"/>
    </location>
</feature>
<protein>
    <submittedName>
        <fullName evidence="2">Uncharacterized protein</fullName>
    </submittedName>
</protein>